<proteinExistence type="inferred from homology"/>
<keyword evidence="5" id="KW-1185">Reference proteome</keyword>
<accession>A0A662Z6V9</accession>
<dbReference type="Gene3D" id="3.10.129.10">
    <property type="entry name" value="Hotdog Thioesterase"/>
    <property type="match status" value="1"/>
</dbReference>
<comment type="similarity">
    <text evidence="1">Belongs to the thioesterase PaaI family.</text>
</comment>
<dbReference type="RefSeq" id="WP_180366236.1">
    <property type="nucleotide sequence ID" value="NZ_FOIT01000003.1"/>
</dbReference>
<dbReference type="GO" id="GO:0005829">
    <property type="term" value="C:cytosol"/>
    <property type="evidence" value="ECO:0007669"/>
    <property type="project" value="TreeGrafter"/>
</dbReference>
<keyword evidence="2" id="KW-0378">Hydrolase</keyword>
<dbReference type="CDD" id="cd03443">
    <property type="entry name" value="PaaI_thioesterase"/>
    <property type="match status" value="1"/>
</dbReference>
<reference evidence="4 5" key="1">
    <citation type="submission" date="2016-10" db="EMBL/GenBank/DDBJ databases">
        <authorList>
            <person name="Varghese N."/>
            <person name="Submissions S."/>
        </authorList>
    </citation>
    <scope>NUCLEOTIDE SEQUENCE [LARGE SCALE GENOMIC DNA]</scope>
    <source>
        <strain evidence="4 5">IBRC-M10081</strain>
    </source>
</reference>
<dbReference type="InterPro" id="IPR029069">
    <property type="entry name" value="HotDog_dom_sf"/>
</dbReference>
<dbReference type="SUPFAM" id="SSF54637">
    <property type="entry name" value="Thioesterase/thiol ester dehydrase-isomerase"/>
    <property type="match status" value="1"/>
</dbReference>
<evidence type="ECO:0000256" key="2">
    <source>
        <dbReference type="ARBA" id="ARBA00022801"/>
    </source>
</evidence>
<evidence type="ECO:0000256" key="1">
    <source>
        <dbReference type="ARBA" id="ARBA00008324"/>
    </source>
</evidence>
<feature type="domain" description="Thioesterase" evidence="3">
    <location>
        <begin position="38"/>
        <end position="115"/>
    </location>
</feature>
<evidence type="ECO:0000313" key="5">
    <source>
        <dbReference type="Proteomes" id="UP000243605"/>
    </source>
</evidence>
<dbReference type="PANTHER" id="PTHR43240">
    <property type="entry name" value="1,4-DIHYDROXY-2-NAPHTHOYL-COA THIOESTERASE 1"/>
    <property type="match status" value="1"/>
</dbReference>
<dbReference type="GO" id="GO:0061522">
    <property type="term" value="F:1,4-dihydroxy-2-naphthoyl-CoA thioesterase activity"/>
    <property type="evidence" value="ECO:0007669"/>
    <property type="project" value="TreeGrafter"/>
</dbReference>
<dbReference type="InterPro" id="IPR003736">
    <property type="entry name" value="PAAI_dom"/>
</dbReference>
<name>A0A662Z6V9_9STAP</name>
<dbReference type="AlphaFoldDB" id="A0A662Z6V9"/>
<gene>
    <name evidence="4" type="ORF">SAMN05192557_1267</name>
</gene>
<sequence length="127" mass="14101">MDINTGLIEFFGIEEVSRGEDTLVMKMPVTERIKQPVGFVHGGAYVALAETVASLGAFYSIDLDKYLAFGQEINANHVRATREGVLYAYGKTMHKGRTSQVWIVDIKNEQGQLVCTSRCTVAITEKR</sequence>
<evidence type="ECO:0000259" key="3">
    <source>
        <dbReference type="Pfam" id="PF03061"/>
    </source>
</evidence>
<dbReference type="NCBIfam" id="TIGR00369">
    <property type="entry name" value="unchar_dom_1"/>
    <property type="match status" value="1"/>
</dbReference>
<dbReference type="Pfam" id="PF03061">
    <property type="entry name" value="4HBT"/>
    <property type="match status" value="1"/>
</dbReference>
<dbReference type="Proteomes" id="UP000243605">
    <property type="component" value="Unassembled WGS sequence"/>
</dbReference>
<evidence type="ECO:0000313" key="4">
    <source>
        <dbReference type="EMBL" id="SEW01971.1"/>
    </source>
</evidence>
<organism evidence="4 5">
    <name type="scientific">Aliicoccus persicus</name>
    <dbReference type="NCBI Taxonomy" id="930138"/>
    <lineage>
        <taxon>Bacteria</taxon>
        <taxon>Bacillati</taxon>
        <taxon>Bacillota</taxon>
        <taxon>Bacilli</taxon>
        <taxon>Bacillales</taxon>
        <taxon>Staphylococcaceae</taxon>
        <taxon>Aliicoccus</taxon>
    </lineage>
</organism>
<protein>
    <submittedName>
        <fullName evidence="4">Uncharacterized domain 1-containing protein</fullName>
    </submittedName>
</protein>
<dbReference type="InterPro" id="IPR006683">
    <property type="entry name" value="Thioestr_dom"/>
</dbReference>
<dbReference type="EMBL" id="FOIT01000003">
    <property type="protein sequence ID" value="SEW01971.1"/>
    <property type="molecule type" value="Genomic_DNA"/>
</dbReference>
<dbReference type="PANTHER" id="PTHR43240:SF5">
    <property type="entry name" value="1,4-DIHYDROXY-2-NAPHTHOYL-COA THIOESTERASE 1"/>
    <property type="match status" value="1"/>
</dbReference>